<dbReference type="EMBL" id="KQ976914">
    <property type="protein sequence ID" value="KYN07124.1"/>
    <property type="molecule type" value="Genomic_DNA"/>
</dbReference>
<evidence type="ECO:0000256" key="3">
    <source>
        <dbReference type="ARBA" id="ARBA00022606"/>
    </source>
</evidence>
<dbReference type="GO" id="GO:0005886">
    <property type="term" value="C:plasma membrane"/>
    <property type="evidence" value="ECO:0007669"/>
    <property type="project" value="UniProtKB-SubCell"/>
</dbReference>
<reference evidence="11 12" key="1">
    <citation type="submission" date="2016-03" db="EMBL/GenBank/DDBJ databases">
        <title>Cyphomyrmex costatus WGS genome.</title>
        <authorList>
            <person name="Nygaard S."/>
            <person name="Hu H."/>
            <person name="Boomsma J."/>
            <person name="Zhang G."/>
        </authorList>
    </citation>
    <scope>NUCLEOTIDE SEQUENCE [LARGE SCALE GENOMIC DNA]</scope>
    <source>
        <strain evidence="11">MS0001</strain>
        <tissue evidence="11">Whole body</tissue>
    </source>
</reference>
<dbReference type="GO" id="GO:0007165">
    <property type="term" value="P:signal transduction"/>
    <property type="evidence" value="ECO:0007669"/>
    <property type="project" value="UniProtKB-KW"/>
</dbReference>
<keyword evidence="4 10" id="KW-0812">Transmembrane</keyword>
<dbReference type="Proteomes" id="UP000078542">
    <property type="component" value="Unassembled WGS sequence"/>
</dbReference>
<dbReference type="Pfam" id="PF02949">
    <property type="entry name" value="7tm_6"/>
    <property type="match status" value="1"/>
</dbReference>
<evidence type="ECO:0000256" key="8">
    <source>
        <dbReference type="ARBA" id="ARBA00023170"/>
    </source>
</evidence>
<feature type="transmembrane region" description="Helical" evidence="10">
    <location>
        <begin position="122"/>
        <end position="145"/>
    </location>
</feature>
<accession>A0A151INT0</accession>
<keyword evidence="3 10" id="KW-0716">Sensory transduction</keyword>
<keyword evidence="9 10" id="KW-0807">Transducer</keyword>
<dbReference type="PANTHER" id="PTHR21137:SF35">
    <property type="entry name" value="ODORANT RECEPTOR 19A-RELATED"/>
    <property type="match status" value="1"/>
</dbReference>
<dbReference type="STRING" id="456900.A0A151INT0"/>
<sequence>MQILSLNFLLYTITGLWRPIEWSSKCFKSLYSVYTFLTMYLFTYFLLTHLMYIIFVVDNVEDLASCCSIFLGTITLFCKATIVIIRRDKIINLIEILQEEPCKACNEEEINIQMKFDRLIRLYSMPYIILYIISAICTVIGGILYMLDGQIPYGFVWVPWECTSFLLFCLTSLQEMVAVFIGIIVNAATETTVLGFCLQICARFEILNYRLQSMIKDEKETMRKSLLNNTSRLSKHVSFHLCIIRLAEMINDVFSQVIFIQFFISILVLCSSIYYLSSHITVTDVFNFTIYIFCLFMQIFVYCWAGNEVTLKSVALGEEIYHMDWILMTKSEQQDLLMIMKRSTKPIKFSSSFLVTLSLESYSNVSIKINTILSIN</sequence>
<keyword evidence="12" id="KW-1185">Reference proteome</keyword>
<evidence type="ECO:0000256" key="4">
    <source>
        <dbReference type="ARBA" id="ARBA00022692"/>
    </source>
</evidence>
<evidence type="ECO:0000256" key="1">
    <source>
        <dbReference type="ARBA" id="ARBA00004651"/>
    </source>
</evidence>
<comment type="caution">
    <text evidence="10">Lacks conserved residue(s) required for the propagation of feature annotation.</text>
</comment>
<keyword evidence="7 10" id="KW-0472">Membrane</keyword>
<evidence type="ECO:0000256" key="9">
    <source>
        <dbReference type="ARBA" id="ARBA00023224"/>
    </source>
</evidence>
<feature type="transmembrane region" description="Helical" evidence="10">
    <location>
        <begin position="33"/>
        <end position="57"/>
    </location>
</feature>
<keyword evidence="6 10" id="KW-1133">Transmembrane helix</keyword>
<keyword evidence="5 10" id="KW-0552">Olfaction</keyword>
<evidence type="ECO:0000256" key="2">
    <source>
        <dbReference type="ARBA" id="ARBA00022475"/>
    </source>
</evidence>
<evidence type="ECO:0000313" key="11">
    <source>
        <dbReference type="EMBL" id="KYN07124.1"/>
    </source>
</evidence>
<dbReference type="AlphaFoldDB" id="A0A151INT0"/>
<feature type="transmembrane region" description="Helical" evidence="10">
    <location>
        <begin position="288"/>
        <end position="305"/>
    </location>
</feature>
<evidence type="ECO:0000256" key="7">
    <source>
        <dbReference type="ARBA" id="ARBA00023136"/>
    </source>
</evidence>
<evidence type="ECO:0000256" key="6">
    <source>
        <dbReference type="ARBA" id="ARBA00022989"/>
    </source>
</evidence>
<evidence type="ECO:0000256" key="5">
    <source>
        <dbReference type="ARBA" id="ARBA00022725"/>
    </source>
</evidence>
<dbReference type="PANTHER" id="PTHR21137">
    <property type="entry name" value="ODORANT RECEPTOR"/>
    <property type="match status" value="1"/>
</dbReference>
<proteinExistence type="inferred from homology"/>
<comment type="subcellular location">
    <subcellularLocation>
        <location evidence="1 10">Cell membrane</location>
        <topology evidence="1 10">Multi-pass membrane protein</topology>
    </subcellularLocation>
</comment>
<protein>
    <recommendedName>
        <fullName evidence="10">Odorant receptor</fullName>
    </recommendedName>
</protein>
<organism evidence="11 12">
    <name type="scientific">Cyphomyrmex costatus</name>
    <dbReference type="NCBI Taxonomy" id="456900"/>
    <lineage>
        <taxon>Eukaryota</taxon>
        <taxon>Metazoa</taxon>
        <taxon>Ecdysozoa</taxon>
        <taxon>Arthropoda</taxon>
        <taxon>Hexapoda</taxon>
        <taxon>Insecta</taxon>
        <taxon>Pterygota</taxon>
        <taxon>Neoptera</taxon>
        <taxon>Endopterygota</taxon>
        <taxon>Hymenoptera</taxon>
        <taxon>Apocrita</taxon>
        <taxon>Aculeata</taxon>
        <taxon>Formicoidea</taxon>
        <taxon>Formicidae</taxon>
        <taxon>Myrmicinae</taxon>
        <taxon>Cyphomyrmex</taxon>
    </lineage>
</organism>
<evidence type="ECO:0000313" key="12">
    <source>
        <dbReference type="Proteomes" id="UP000078542"/>
    </source>
</evidence>
<keyword evidence="2" id="KW-1003">Cell membrane</keyword>
<dbReference type="InterPro" id="IPR004117">
    <property type="entry name" value="7tm6_olfct_rcpt"/>
</dbReference>
<gene>
    <name evidence="11" type="ORF">ALC62_01932</name>
</gene>
<evidence type="ECO:0000256" key="10">
    <source>
        <dbReference type="RuleBase" id="RU351113"/>
    </source>
</evidence>
<comment type="similarity">
    <text evidence="10">Belongs to the insect chemoreceptor superfamily. Heteromeric odorant receptor channel (TC 1.A.69) family.</text>
</comment>
<feature type="transmembrane region" description="Helical" evidence="10">
    <location>
        <begin position="63"/>
        <end position="85"/>
    </location>
</feature>
<keyword evidence="8 10" id="KW-0675">Receptor</keyword>
<dbReference type="GO" id="GO:0005549">
    <property type="term" value="F:odorant binding"/>
    <property type="evidence" value="ECO:0007669"/>
    <property type="project" value="InterPro"/>
</dbReference>
<name>A0A151INT0_9HYME</name>
<dbReference type="GO" id="GO:0004984">
    <property type="term" value="F:olfactory receptor activity"/>
    <property type="evidence" value="ECO:0007669"/>
    <property type="project" value="InterPro"/>
</dbReference>
<feature type="transmembrane region" description="Helical" evidence="10">
    <location>
        <begin position="253"/>
        <end position="276"/>
    </location>
</feature>